<dbReference type="STRING" id="67331.SAMN04490357_1320"/>
<dbReference type="Gene3D" id="3.40.50.150">
    <property type="entry name" value="Vaccinia Virus protein VP39"/>
    <property type="match status" value="1"/>
</dbReference>
<reference evidence="2 3" key="1">
    <citation type="submission" date="2016-10" db="EMBL/GenBank/DDBJ databases">
        <authorList>
            <person name="de Groot N.N."/>
        </authorList>
    </citation>
    <scope>NUCLEOTIDE SEQUENCE [LARGE SCALE GENOMIC DNA]</scope>
    <source>
        <strain evidence="2 3">DSM 40306</strain>
    </source>
</reference>
<organism evidence="2 3">
    <name type="scientific">Streptomyces misionensis</name>
    <dbReference type="NCBI Taxonomy" id="67331"/>
    <lineage>
        <taxon>Bacteria</taxon>
        <taxon>Bacillati</taxon>
        <taxon>Actinomycetota</taxon>
        <taxon>Actinomycetes</taxon>
        <taxon>Kitasatosporales</taxon>
        <taxon>Streptomycetaceae</taxon>
        <taxon>Streptomyces</taxon>
    </lineage>
</organism>
<evidence type="ECO:0000313" key="2">
    <source>
        <dbReference type="EMBL" id="SEC15425.1"/>
    </source>
</evidence>
<evidence type="ECO:0000313" key="3">
    <source>
        <dbReference type="Proteomes" id="UP000182375"/>
    </source>
</evidence>
<dbReference type="SUPFAM" id="SSF53335">
    <property type="entry name" value="S-adenosyl-L-methionine-dependent methyltransferases"/>
    <property type="match status" value="1"/>
</dbReference>
<keyword evidence="2" id="KW-0808">Transferase</keyword>
<keyword evidence="2" id="KW-0489">Methyltransferase</keyword>
<dbReference type="InterPro" id="IPR029063">
    <property type="entry name" value="SAM-dependent_MTases_sf"/>
</dbReference>
<proteinExistence type="predicted"/>
<sequence>MRPEGPGACGYDRTVIQSAELAGVFDELADSYDHAHHEEIARALIDRVAPGADDAVADVACGAGAVALQLARARPASAQPVLAVDLSPGMVAVGRARAAGTASARAIDWRVGDAVPLPVPDHSLDVVFCASSLHFLGARALADWRRALRPGGRVGFSLPLATHFRPSPRFAELLAGDVPLPADAREASDWTEARGFTGATSRVLALGTRRVVLVSATRPDGG</sequence>
<dbReference type="Pfam" id="PF13649">
    <property type="entry name" value="Methyltransf_25"/>
    <property type="match status" value="1"/>
</dbReference>
<dbReference type="PANTHER" id="PTHR43591:SF24">
    <property type="entry name" value="2-METHOXY-6-POLYPRENYL-1,4-BENZOQUINOL METHYLASE, MITOCHONDRIAL"/>
    <property type="match status" value="1"/>
</dbReference>
<accession>A0A1H4Q722</accession>
<dbReference type="Proteomes" id="UP000182375">
    <property type="component" value="Unassembled WGS sequence"/>
</dbReference>
<keyword evidence="2" id="KW-0830">Ubiquinone</keyword>
<evidence type="ECO:0000259" key="1">
    <source>
        <dbReference type="Pfam" id="PF13649"/>
    </source>
</evidence>
<feature type="domain" description="Methyltransferase" evidence="1">
    <location>
        <begin position="56"/>
        <end position="152"/>
    </location>
</feature>
<dbReference type="PANTHER" id="PTHR43591">
    <property type="entry name" value="METHYLTRANSFERASE"/>
    <property type="match status" value="1"/>
</dbReference>
<dbReference type="CDD" id="cd02440">
    <property type="entry name" value="AdoMet_MTases"/>
    <property type="match status" value="1"/>
</dbReference>
<dbReference type="InterPro" id="IPR041698">
    <property type="entry name" value="Methyltransf_25"/>
</dbReference>
<protein>
    <submittedName>
        <fullName evidence="2">Ubiquinone/menaquinone biosynthesis C-methylase UbiE</fullName>
    </submittedName>
</protein>
<gene>
    <name evidence="2" type="ORF">SAMN04490357_1320</name>
</gene>
<dbReference type="GO" id="GO:0008757">
    <property type="term" value="F:S-adenosylmethionine-dependent methyltransferase activity"/>
    <property type="evidence" value="ECO:0007669"/>
    <property type="project" value="InterPro"/>
</dbReference>
<dbReference type="AlphaFoldDB" id="A0A1H4Q722"/>
<name>A0A1H4Q722_9ACTN</name>
<dbReference type="GO" id="GO:0032259">
    <property type="term" value="P:methylation"/>
    <property type="evidence" value="ECO:0007669"/>
    <property type="project" value="UniProtKB-KW"/>
</dbReference>
<dbReference type="EMBL" id="FNTD01000004">
    <property type="protein sequence ID" value="SEC15425.1"/>
    <property type="molecule type" value="Genomic_DNA"/>
</dbReference>